<comment type="caution">
    <text evidence="2">The sequence shown here is derived from an EMBL/GenBank/DDBJ whole genome shotgun (WGS) entry which is preliminary data.</text>
</comment>
<dbReference type="InterPro" id="IPR027417">
    <property type="entry name" value="P-loop_NTPase"/>
</dbReference>
<evidence type="ECO:0000313" key="3">
    <source>
        <dbReference type="Proteomes" id="UP001231518"/>
    </source>
</evidence>
<dbReference type="Proteomes" id="UP001231518">
    <property type="component" value="Chromosome 4"/>
</dbReference>
<protein>
    <submittedName>
        <fullName evidence="2">Uncharacterized protein</fullName>
    </submittedName>
</protein>
<evidence type="ECO:0000313" key="2">
    <source>
        <dbReference type="EMBL" id="KAJ8713259.1"/>
    </source>
</evidence>
<dbReference type="Gene3D" id="3.40.50.300">
    <property type="entry name" value="P-loop containing nucleotide triphosphate hydrolases"/>
    <property type="match status" value="1"/>
</dbReference>
<reference evidence="2" key="1">
    <citation type="submission" date="2023-03" db="EMBL/GenBank/DDBJ databases">
        <title>Chromosome-level genomes of two armyworms, Mythimna separata and Mythimna loreyi, provide insights into the biosynthesis and reception of sex pheromones.</title>
        <authorList>
            <person name="Zhao H."/>
        </authorList>
    </citation>
    <scope>NUCLEOTIDE SEQUENCE</scope>
    <source>
        <strain evidence="2">BeijingLab</strain>
        <tissue evidence="2">Pupa</tissue>
    </source>
</reference>
<dbReference type="Pfam" id="PF01715">
    <property type="entry name" value="IPPT"/>
    <property type="match status" value="1"/>
</dbReference>
<keyword evidence="3" id="KW-1185">Reference proteome</keyword>
<gene>
    <name evidence="2" type="ORF">PYW07_013629</name>
</gene>
<name>A0AAD7YFH6_MYTSE</name>
<proteinExistence type="predicted"/>
<sequence length="105" mass="12212">MIRSIEVYLKTGRRHSEILAEQKLSEGQLRRPGATLIFWLKCEQAVHDQRLNARVDSMIEEGLIQELLDFHDKHNKQRIQDGKSMTITTGKTKYPLPEVQDKRGL</sequence>
<accession>A0AAD7YFH6</accession>
<dbReference type="EMBL" id="JARGEI010000020">
    <property type="protein sequence ID" value="KAJ8713259.1"/>
    <property type="molecule type" value="Genomic_DNA"/>
</dbReference>
<evidence type="ECO:0000256" key="1">
    <source>
        <dbReference type="SAM" id="MobiDB-lite"/>
    </source>
</evidence>
<feature type="region of interest" description="Disordered" evidence="1">
    <location>
        <begin position="79"/>
        <end position="105"/>
    </location>
</feature>
<organism evidence="2 3">
    <name type="scientific">Mythimna separata</name>
    <name type="common">Oriental armyworm</name>
    <name type="synonym">Pseudaletia separata</name>
    <dbReference type="NCBI Taxonomy" id="271217"/>
    <lineage>
        <taxon>Eukaryota</taxon>
        <taxon>Metazoa</taxon>
        <taxon>Ecdysozoa</taxon>
        <taxon>Arthropoda</taxon>
        <taxon>Hexapoda</taxon>
        <taxon>Insecta</taxon>
        <taxon>Pterygota</taxon>
        <taxon>Neoptera</taxon>
        <taxon>Endopterygota</taxon>
        <taxon>Lepidoptera</taxon>
        <taxon>Glossata</taxon>
        <taxon>Ditrysia</taxon>
        <taxon>Noctuoidea</taxon>
        <taxon>Noctuidae</taxon>
        <taxon>Noctuinae</taxon>
        <taxon>Hadenini</taxon>
        <taxon>Mythimna</taxon>
    </lineage>
</organism>
<dbReference type="AlphaFoldDB" id="A0AAD7YFH6"/>
<dbReference type="Gene3D" id="1.10.20.140">
    <property type="match status" value="1"/>
</dbReference>